<keyword evidence="2" id="KW-1185">Reference proteome</keyword>
<accession>A0A1N7LNH3</accession>
<dbReference type="EMBL" id="FTOQ01000003">
    <property type="protein sequence ID" value="SIS75370.1"/>
    <property type="molecule type" value="Genomic_DNA"/>
</dbReference>
<evidence type="ECO:0000313" key="1">
    <source>
        <dbReference type="EMBL" id="SIS75370.1"/>
    </source>
</evidence>
<dbReference type="Proteomes" id="UP000186684">
    <property type="component" value="Unassembled WGS sequence"/>
</dbReference>
<sequence>MKAAIFFRDGSTQKALTLYIAYARKVRASGLALVASW</sequence>
<evidence type="ECO:0000313" key="2">
    <source>
        <dbReference type="Proteomes" id="UP000186684"/>
    </source>
</evidence>
<protein>
    <submittedName>
        <fullName evidence="1">Uncharacterized protein</fullName>
    </submittedName>
</protein>
<proteinExistence type="predicted"/>
<name>A0A1N7LNH3_9RHOB</name>
<reference evidence="2" key="1">
    <citation type="submission" date="2017-01" db="EMBL/GenBank/DDBJ databases">
        <authorList>
            <person name="Varghese N."/>
            <person name="Submissions S."/>
        </authorList>
    </citation>
    <scope>NUCLEOTIDE SEQUENCE [LARGE SCALE GENOMIC DNA]</scope>
    <source>
        <strain evidence="2">DSM 29430</strain>
    </source>
</reference>
<gene>
    <name evidence="1" type="ORF">SAMN05421759_1031</name>
</gene>
<organism evidence="1 2">
    <name type="scientific">Roseivivax lentus</name>
    <dbReference type="NCBI Taxonomy" id="633194"/>
    <lineage>
        <taxon>Bacteria</taxon>
        <taxon>Pseudomonadati</taxon>
        <taxon>Pseudomonadota</taxon>
        <taxon>Alphaproteobacteria</taxon>
        <taxon>Rhodobacterales</taxon>
        <taxon>Roseobacteraceae</taxon>
        <taxon>Roseivivax</taxon>
    </lineage>
</organism>
<dbReference type="AlphaFoldDB" id="A0A1N7LNH3"/>